<dbReference type="OrthoDB" id="9776685at2"/>
<dbReference type="SUPFAM" id="SSF53474">
    <property type="entry name" value="alpha/beta-Hydrolases"/>
    <property type="match status" value="1"/>
</dbReference>
<dbReference type="PANTHER" id="PTHR43358">
    <property type="entry name" value="ALPHA/BETA-HYDROLASE"/>
    <property type="match status" value="1"/>
</dbReference>
<organism evidence="1 2">
    <name type="scientific">Entomoplasma freundtii</name>
    <dbReference type="NCBI Taxonomy" id="74700"/>
    <lineage>
        <taxon>Bacteria</taxon>
        <taxon>Bacillati</taxon>
        <taxon>Mycoplasmatota</taxon>
        <taxon>Mollicutes</taxon>
        <taxon>Entomoplasmatales</taxon>
        <taxon>Entomoplasmataceae</taxon>
        <taxon>Entomoplasma</taxon>
    </lineage>
</organism>
<dbReference type="AlphaFoldDB" id="A0A2K8NSG6"/>
<evidence type="ECO:0000313" key="1">
    <source>
        <dbReference type="EMBL" id="ATZ16694.1"/>
    </source>
</evidence>
<name>A0A2K8NSG6_9MOLU</name>
<dbReference type="InterPro" id="IPR052920">
    <property type="entry name" value="DNA-binding_regulatory"/>
</dbReference>
<dbReference type="InterPro" id="IPR029058">
    <property type="entry name" value="AB_hydrolase_fold"/>
</dbReference>
<gene>
    <name evidence="1" type="ORF">EFREU_v1c06740</name>
</gene>
<accession>A0A2K8NSG6</accession>
<dbReference type="RefSeq" id="WP_100609773.1">
    <property type="nucleotide sequence ID" value="NZ_CP024962.1"/>
</dbReference>
<dbReference type="Proteomes" id="UP000232222">
    <property type="component" value="Chromosome"/>
</dbReference>
<reference evidence="1 2" key="1">
    <citation type="submission" date="2017-11" db="EMBL/GenBank/DDBJ databases">
        <title>Genome sequence of Entomoplasma freundtii BARC 318 (ATCC 51999).</title>
        <authorList>
            <person name="Lo W.-S."/>
            <person name="Gasparich G.E."/>
            <person name="Kuo C.-H."/>
        </authorList>
    </citation>
    <scope>NUCLEOTIDE SEQUENCE [LARGE SCALE GENOMIC DNA]</scope>
    <source>
        <strain evidence="1 2">BARC 318</strain>
    </source>
</reference>
<evidence type="ECO:0000313" key="2">
    <source>
        <dbReference type="Proteomes" id="UP000232222"/>
    </source>
</evidence>
<keyword evidence="1" id="KW-0378">Hydrolase</keyword>
<dbReference type="Pfam" id="PF00561">
    <property type="entry name" value="Abhydrolase_1"/>
    <property type="match status" value="1"/>
</dbReference>
<dbReference type="InterPro" id="IPR000073">
    <property type="entry name" value="AB_hydrolase_1"/>
</dbReference>
<dbReference type="Gene3D" id="3.40.50.1820">
    <property type="entry name" value="alpha/beta hydrolase"/>
    <property type="match status" value="1"/>
</dbReference>
<sequence>MRRKQSENVPKVPTSDQDLVYNFPILWKTLWDMPQIKVLSTKSLVRFNNVVQDYLRDEGMRQRKAAYVEVDTIADYVDDSFARGLNQYNFLYTADDLKKLDEVVILNPDGQKLQALILRNNRSKKWVIALHGWTENKFLGLRQTYLFSKLGFNVMTIDVRAHGASYGTKTDLGYSAPYDLASCVDYLKTHYGMTNYGLIGNSMGGSIVVKYAEDIGYLDPALKFVIDDCGFSNLLLEARYFFQRQTKMPWWKVSFGLRRKFKKVFGYDPNDFDIRKKLSRTAQIPMLFLHGDADDLVPLYMSEQLYKEKIASEQIVVSELIVFPKAKHVEAISVGHKQYVNGIVQFLKKIGEIK</sequence>
<keyword evidence="2" id="KW-1185">Reference proteome</keyword>
<protein>
    <submittedName>
        <fullName evidence="1">Hydrolase</fullName>
    </submittedName>
</protein>
<proteinExistence type="predicted"/>
<dbReference type="EMBL" id="CP024962">
    <property type="protein sequence ID" value="ATZ16694.1"/>
    <property type="molecule type" value="Genomic_DNA"/>
</dbReference>
<dbReference type="PANTHER" id="PTHR43358:SF4">
    <property type="entry name" value="ALPHA_BETA HYDROLASE FOLD-1 DOMAIN-CONTAINING PROTEIN"/>
    <property type="match status" value="1"/>
</dbReference>
<dbReference type="KEGG" id="efr:EFREU_v1c06740"/>
<dbReference type="GO" id="GO:0016787">
    <property type="term" value="F:hydrolase activity"/>
    <property type="evidence" value="ECO:0007669"/>
    <property type="project" value="UniProtKB-KW"/>
</dbReference>